<dbReference type="InterPro" id="IPR014162">
    <property type="entry name" value="CpoB_C"/>
</dbReference>
<keyword evidence="1" id="KW-0732">Signal</keyword>
<feature type="compositionally biased region" description="Low complexity" evidence="2">
    <location>
        <begin position="134"/>
        <end position="168"/>
    </location>
</feature>
<keyword evidence="1" id="KW-0175">Coiled coil</keyword>
<comment type="function">
    <text evidence="1">Mediates coordination of peptidoglycan synthesis and outer membrane constriction during cell division.</text>
</comment>
<keyword evidence="1 3" id="KW-0132">Cell division</keyword>
<keyword evidence="1" id="KW-0131">Cell cycle</keyword>
<accession>A0A418SI51</accession>
<dbReference type="InterPro" id="IPR011990">
    <property type="entry name" value="TPR-like_helical_dom_sf"/>
</dbReference>
<dbReference type="GO" id="GO:0043093">
    <property type="term" value="P:FtsZ-dependent cytokinesis"/>
    <property type="evidence" value="ECO:0007669"/>
    <property type="project" value="UniProtKB-UniRule"/>
</dbReference>
<keyword evidence="1" id="KW-0574">Periplasm</keyword>
<sequence length="300" mass="31027" precursor="true">MRRILISLTCSLAFCGGASLTLAQTGTVPATDAAAAQDQTLADIRQQLTMLNVQVQTLNRELSTTGSAGTVLTGQAPLDRLNAIEGELRRLTSKTEELEHRIETIVADGTRRIGDLEFRLVELEGGDVSKLGETSTLGGSAAATASGTGTSATAVPPGPVPSSAVNGGADPQFAVGEETDFRSAQTQLDTGNYDAALDGFQSFTANYPGSPLLVDAELGKARALEGQGQTNEAAAAYLQTFTLAPKGDTAPVALFRLGDLLSQLGETAAACRTYGAVSQRFPDTSQAREAETAAQSQGCQ</sequence>
<comment type="similarity">
    <text evidence="1">Belongs to the CpoB family.</text>
</comment>
<dbReference type="Gene3D" id="1.25.40.10">
    <property type="entry name" value="Tetratricopeptide repeat domain"/>
    <property type="match status" value="1"/>
</dbReference>
<dbReference type="HAMAP" id="MF_02066">
    <property type="entry name" value="CpoB"/>
    <property type="match status" value="1"/>
</dbReference>
<dbReference type="Pfam" id="PF13174">
    <property type="entry name" value="TPR_6"/>
    <property type="match status" value="2"/>
</dbReference>
<dbReference type="KEGG" id="palw:PSAL_001370"/>
<dbReference type="OrthoDB" id="9763909at2"/>
<dbReference type="RefSeq" id="WP_119838613.1">
    <property type="nucleotide sequence ID" value="NZ_CP060436.1"/>
</dbReference>
<protein>
    <recommendedName>
        <fullName evidence="1">Cell division coordinator CpoB</fullName>
    </recommendedName>
</protein>
<gene>
    <name evidence="1 3" type="primary">cpoB</name>
    <name evidence="3" type="ORF">PSAL_001370</name>
</gene>
<reference evidence="3 4" key="1">
    <citation type="submission" date="2020-08" db="EMBL/GenBank/DDBJ databases">
        <title>Genome sequence of Rhodobacteraceae bacterium Lw-13e.</title>
        <authorList>
            <person name="Poehlein A."/>
            <person name="Wolter L."/>
            <person name="Daniel R."/>
            <person name="Brinkhoff T."/>
        </authorList>
    </citation>
    <scope>NUCLEOTIDE SEQUENCE [LARGE SCALE GENOMIC DNA]</scope>
    <source>
        <strain evidence="3 4">Lw-13e</strain>
    </source>
</reference>
<dbReference type="GO" id="GO:0030288">
    <property type="term" value="C:outer membrane-bounded periplasmic space"/>
    <property type="evidence" value="ECO:0007669"/>
    <property type="project" value="UniProtKB-UniRule"/>
</dbReference>
<feature type="signal peptide" evidence="1">
    <location>
        <begin position="1"/>
        <end position="23"/>
    </location>
</feature>
<feature type="region of interest" description="Disordered" evidence="2">
    <location>
        <begin position="129"/>
        <end position="173"/>
    </location>
</feature>
<evidence type="ECO:0000256" key="2">
    <source>
        <dbReference type="SAM" id="MobiDB-lite"/>
    </source>
</evidence>
<dbReference type="InterPro" id="IPR019734">
    <property type="entry name" value="TPR_rpt"/>
</dbReference>
<proteinExistence type="inferred from homology"/>
<evidence type="ECO:0000256" key="1">
    <source>
        <dbReference type="HAMAP-Rule" id="MF_02066"/>
    </source>
</evidence>
<dbReference type="Proteomes" id="UP000283786">
    <property type="component" value="Chromosome"/>
</dbReference>
<keyword evidence="4" id="KW-1185">Reference proteome</keyword>
<dbReference type="SUPFAM" id="SSF48452">
    <property type="entry name" value="TPR-like"/>
    <property type="match status" value="1"/>
</dbReference>
<evidence type="ECO:0000313" key="3">
    <source>
        <dbReference type="EMBL" id="QPM88934.1"/>
    </source>
</evidence>
<dbReference type="EMBL" id="CP060436">
    <property type="protein sequence ID" value="QPM88934.1"/>
    <property type="molecule type" value="Genomic_DNA"/>
</dbReference>
<feature type="coiled-coil region" evidence="1">
    <location>
        <begin position="41"/>
        <end position="108"/>
    </location>
</feature>
<dbReference type="InterPro" id="IPR034706">
    <property type="entry name" value="CpoB"/>
</dbReference>
<dbReference type="AlphaFoldDB" id="A0A418SI51"/>
<name>A0A418SI51_9RHOB</name>
<organism evidence="3 4">
    <name type="scientific">Pseudooceanicola algae</name>
    <dbReference type="NCBI Taxonomy" id="1537215"/>
    <lineage>
        <taxon>Bacteria</taxon>
        <taxon>Pseudomonadati</taxon>
        <taxon>Pseudomonadota</taxon>
        <taxon>Alphaproteobacteria</taxon>
        <taxon>Rhodobacterales</taxon>
        <taxon>Paracoccaceae</taxon>
        <taxon>Pseudooceanicola</taxon>
    </lineage>
</organism>
<dbReference type="NCBIfam" id="TIGR02795">
    <property type="entry name" value="tol_pal_ybgF"/>
    <property type="match status" value="1"/>
</dbReference>
<feature type="chain" id="PRO_5031679912" description="Cell division coordinator CpoB" evidence="1">
    <location>
        <begin position="24"/>
        <end position="300"/>
    </location>
</feature>
<evidence type="ECO:0000313" key="4">
    <source>
        <dbReference type="Proteomes" id="UP000283786"/>
    </source>
</evidence>
<comment type="subcellular location">
    <subcellularLocation>
        <location evidence="1">Periplasm</location>
    </subcellularLocation>
</comment>